<dbReference type="PROSITE" id="PS50041">
    <property type="entry name" value="C_TYPE_LECTIN_2"/>
    <property type="match status" value="1"/>
</dbReference>
<dbReference type="Gene3D" id="3.10.100.10">
    <property type="entry name" value="Mannose-Binding Protein A, subunit A"/>
    <property type="match status" value="1"/>
</dbReference>
<comment type="caution">
    <text evidence="4">The sequence shown here is derived from an EMBL/GenBank/DDBJ whole genome shotgun (WGS) entry which is preliminary data.</text>
</comment>
<evidence type="ECO:0000256" key="2">
    <source>
        <dbReference type="SAM" id="Phobius"/>
    </source>
</evidence>
<evidence type="ECO:0000256" key="1">
    <source>
        <dbReference type="SAM" id="MobiDB-lite"/>
    </source>
</evidence>
<feature type="compositionally biased region" description="Polar residues" evidence="1">
    <location>
        <begin position="209"/>
        <end position="225"/>
    </location>
</feature>
<feature type="domain" description="C-type lectin" evidence="3">
    <location>
        <begin position="8"/>
        <end position="110"/>
    </location>
</feature>
<name>A0A820BLT2_9BILA</name>
<keyword evidence="2" id="KW-0472">Membrane</keyword>
<dbReference type="InterPro" id="IPR016186">
    <property type="entry name" value="C-type_lectin-like/link_sf"/>
</dbReference>
<dbReference type="CDD" id="cd00037">
    <property type="entry name" value="CLECT"/>
    <property type="match status" value="1"/>
</dbReference>
<organism evidence="4 5">
    <name type="scientific">Adineta steineri</name>
    <dbReference type="NCBI Taxonomy" id="433720"/>
    <lineage>
        <taxon>Eukaryota</taxon>
        <taxon>Metazoa</taxon>
        <taxon>Spiralia</taxon>
        <taxon>Gnathifera</taxon>
        <taxon>Rotifera</taxon>
        <taxon>Eurotatoria</taxon>
        <taxon>Bdelloidea</taxon>
        <taxon>Adinetida</taxon>
        <taxon>Adinetidae</taxon>
        <taxon>Adineta</taxon>
    </lineage>
</organism>
<protein>
    <recommendedName>
        <fullName evidence="3">C-type lectin domain-containing protein</fullName>
    </recommendedName>
</protein>
<reference evidence="4" key="1">
    <citation type="submission" date="2021-02" db="EMBL/GenBank/DDBJ databases">
        <authorList>
            <person name="Nowell W R."/>
        </authorList>
    </citation>
    <scope>NUCLEOTIDE SEQUENCE</scope>
</reference>
<gene>
    <name evidence="4" type="ORF">OXD698_LOCUS40958</name>
</gene>
<feature type="region of interest" description="Disordered" evidence="1">
    <location>
        <begin position="199"/>
        <end position="225"/>
    </location>
</feature>
<keyword evidence="2" id="KW-1133">Transmembrane helix</keyword>
<evidence type="ECO:0000313" key="5">
    <source>
        <dbReference type="Proteomes" id="UP000663844"/>
    </source>
</evidence>
<feature type="transmembrane region" description="Helical" evidence="2">
    <location>
        <begin position="162"/>
        <end position="187"/>
    </location>
</feature>
<evidence type="ECO:0000313" key="4">
    <source>
        <dbReference type="EMBL" id="CAF4203495.1"/>
    </source>
</evidence>
<dbReference type="InterPro" id="IPR016187">
    <property type="entry name" value="CTDL_fold"/>
</dbReference>
<proteinExistence type="predicted"/>
<evidence type="ECO:0000259" key="3">
    <source>
        <dbReference type="PROSITE" id="PS50041"/>
    </source>
</evidence>
<dbReference type="InterPro" id="IPR001304">
    <property type="entry name" value="C-type_lectin-like"/>
</dbReference>
<sequence length="225" mass="25862">MPSKNDFTYDKAKNSCLTYSSELLHIDNDEDLIQLQYEVDDIDWRFLSDGIWISREETNLFEWCDTGYEHNHLLWNSCIRLMKKYPDKNNITSFCLRYTQCNEKLPYICERLAETLEVNNTINNFATIERAWSALIGPIINLAGTLLGSSQQPVPEPQQPEILAIIIIIIVVVIILFCFCGGGLLYLGTRNKDSVVETRLTRHHHSRPTRTSTDTTASDLSYVSH</sequence>
<dbReference type="SUPFAM" id="SSF56436">
    <property type="entry name" value="C-type lectin-like"/>
    <property type="match status" value="1"/>
</dbReference>
<dbReference type="Proteomes" id="UP000663844">
    <property type="component" value="Unassembled WGS sequence"/>
</dbReference>
<keyword evidence="2" id="KW-0812">Transmembrane</keyword>
<dbReference type="AlphaFoldDB" id="A0A820BLT2"/>
<accession>A0A820BLT2</accession>
<dbReference type="EMBL" id="CAJOAZ010009421">
    <property type="protein sequence ID" value="CAF4203495.1"/>
    <property type="molecule type" value="Genomic_DNA"/>
</dbReference>